<sequence>MNITCAHCSKTYRISDDLVYQITHIPLMCTACGSAIAIEPLILSEDDLHAHPSGAALRQEVVENLKKLYPMPHILLKARTLLSGQKNFKELEHLLSTDPALAGRVLKIANSAYYGMSGKVSSVQMAATVLGTDTLLQIITLVGYSKMLGRTLEGYGLDSGELWKHSLAVAICARLIEETLQAKNGEDAFLAGLMHDAGKIILDTYIQDRQLLFTRYAHLTHAPMTVTEQKILEFTHADIGGELCRKWNLPETMATAIQFHHTPADSGGNRLAYILNLADHMAQGLFSASEAAPLKETLEFLPIPQIALKDLMRKAQDALEILEEDTY</sequence>
<organism evidence="2 3">
    <name type="scientific">Desulfoluna spongiiphila</name>
    <dbReference type="NCBI Taxonomy" id="419481"/>
    <lineage>
        <taxon>Bacteria</taxon>
        <taxon>Pseudomonadati</taxon>
        <taxon>Thermodesulfobacteriota</taxon>
        <taxon>Desulfobacteria</taxon>
        <taxon>Desulfobacterales</taxon>
        <taxon>Desulfolunaceae</taxon>
        <taxon>Desulfoluna</taxon>
    </lineage>
</organism>
<name>A0A1G5EQW4_9BACT</name>
<gene>
    <name evidence="2" type="ORF">SAMN05216233_106170</name>
</gene>
<dbReference type="EMBL" id="FMUX01000006">
    <property type="protein sequence ID" value="SCY29379.1"/>
    <property type="molecule type" value="Genomic_DNA"/>
</dbReference>
<protein>
    <submittedName>
        <fullName evidence="2">HDIG domain-containing protein</fullName>
    </submittedName>
</protein>
<dbReference type="SUPFAM" id="SSF109604">
    <property type="entry name" value="HD-domain/PDEase-like"/>
    <property type="match status" value="1"/>
</dbReference>
<evidence type="ECO:0000313" key="2">
    <source>
        <dbReference type="EMBL" id="SCY29379.1"/>
    </source>
</evidence>
<dbReference type="InterPro" id="IPR052340">
    <property type="entry name" value="RNase_Y/CdgJ"/>
</dbReference>
<dbReference type="NCBIfam" id="TIGR00277">
    <property type="entry name" value="HDIG"/>
    <property type="match status" value="1"/>
</dbReference>
<reference evidence="2 3" key="1">
    <citation type="submission" date="2016-10" db="EMBL/GenBank/DDBJ databases">
        <authorList>
            <person name="de Groot N.N."/>
        </authorList>
    </citation>
    <scope>NUCLEOTIDE SEQUENCE [LARGE SCALE GENOMIC DNA]</scope>
    <source>
        <strain evidence="2 3">AA1</strain>
    </source>
</reference>
<dbReference type="AlphaFoldDB" id="A0A1G5EQW4"/>
<dbReference type="STRING" id="419481.SAMN05216233_106170"/>
<dbReference type="Proteomes" id="UP000198870">
    <property type="component" value="Unassembled WGS sequence"/>
</dbReference>
<dbReference type="Gene3D" id="1.10.3210.10">
    <property type="entry name" value="Hypothetical protein af1432"/>
    <property type="match status" value="1"/>
</dbReference>
<dbReference type="PANTHER" id="PTHR33525:SF3">
    <property type="entry name" value="RIBONUCLEASE Y"/>
    <property type="match status" value="1"/>
</dbReference>
<feature type="domain" description="HDOD" evidence="1">
    <location>
        <begin position="68"/>
        <end position="263"/>
    </location>
</feature>
<dbReference type="RefSeq" id="WP_092210604.1">
    <property type="nucleotide sequence ID" value="NZ_FMUX01000006.1"/>
</dbReference>
<dbReference type="InterPro" id="IPR006675">
    <property type="entry name" value="HDIG_dom"/>
</dbReference>
<dbReference type="PROSITE" id="PS51833">
    <property type="entry name" value="HDOD"/>
    <property type="match status" value="1"/>
</dbReference>
<dbReference type="PANTHER" id="PTHR33525">
    <property type="match status" value="1"/>
</dbReference>
<evidence type="ECO:0000259" key="1">
    <source>
        <dbReference type="PROSITE" id="PS51833"/>
    </source>
</evidence>
<dbReference type="Pfam" id="PF08668">
    <property type="entry name" value="HDOD"/>
    <property type="match status" value="1"/>
</dbReference>
<proteinExistence type="predicted"/>
<dbReference type="InterPro" id="IPR003607">
    <property type="entry name" value="HD/PDEase_dom"/>
</dbReference>
<evidence type="ECO:0000313" key="3">
    <source>
        <dbReference type="Proteomes" id="UP000198870"/>
    </source>
</evidence>
<dbReference type="OrthoDB" id="5412587at2"/>
<keyword evidence="3" id="KW-1185">Reference proteome</keyword>
<dbReference type="InterPro" id="IPR013976">
    <property type="entry name" value="HDOD"/>
</dbReference>
<dbReference type="CDD" id="cd00077">
    <property type="entry name" value="HDc"/>
    <property type="match status" value="1"/>
</dbReference>
<accession>A0A1G5EQW4</accession>
<dbReference type="SMART" id="SM00471">
    <property type="entry name" value="HDc"/>
    <property type="match status" value="1"/>
</dbReference>